<sequence length="300" mass="35090">MDGEREAEKVCSCKDRLSSMEQRLKDQQEEHCKHLKHLVENMIHIGKLAQYVKASGLEWESGSSLVIAPVQTDIRNVISVIFRGSLKERQKQQNYVGYLFMSFVRSNIDAFAWQNSDMIGVDLEVAIHHLSIKLSSRPVRQKIRRFHPQQQQQQIIREKVTRLLEIVYATTGHKLLSFMDTYSRYNQIPMYSPDSEKTTFIIGDDIYYFNVIPFSLKNTRATYQCMLQAILNMSFPTTKKQIQALTRRLVALNKFISRSSNKLRPFFITLKQCRDFNWNEECEQAFSVIKIYFSSPPILN</sequence>
<evidence type="ECO:0000313" key="1">
    <source>
        <dbReference type="EMBL" id="CAN78558.1"/>
    </source>
</evidence>
<gene>
    <name evidence="1" type="ORF">VITISV_010020</name>
</gene>
<protein>
    <recommendedName>
        <fullName evidence="2">Reverse transcriptase/retrotransposon-derived protein RNase H-like domain-containing protein</fullName>
    </recommendedName>
</protein>
<dbReference type="InterPro" id="IPR043502">
    <property type="entry name" value="DNA/RNA_pol_sf"/>
</dbReference>
<reference evidence="1" key="1">
    <citation type="journal article" date="2007" name="PLoS ONE">
        <title>The first genome sequence of an elite grapevine cultivar (Pinot noir Vitis vinifera L.): coping with a highly heterozygous genome.</title>
        <authorList>
            <person name="Velasco R."/>
            <person name="Zharkikh A."/>
            <person name="Troggio M."/>
            <person name="Cartwright D.A."/>
            <person name="Cestaro A."/>
            <person name="Pruss D."/>
            <person name="Pindo M."/>
            <person name="FitzGerald L.M."/>
            <person name="Vezzulli S."/>
            <person name="Reid J."/>
            <person name="Malacarne G."/>
            <person name="Iliev D."/>
            <person name="Coppola G."/>
            <person name="Wardell B."/>
            <person name="Micheletti D."/>
            <person name="Macalma T."/>
            <person name="Facci M."/>
            <person name="Mitchell J.T."/>
            <person name="Perazzolli M."/>
            <person name="Eldredge G."/>
            <person name="Gatto P."/>
            <person name="Oyzerski R."/>
            <person name="Moretto M."/>
            <person name="Gutin N."/>
            <person name="Stefanini M."/>
            <person name="Chen Y."/>
            <person name="Segala C."/>
            <person name="Davenport C."/>
            <person name="Dematte L."/>
            <person name="Mraz A."/>
            <person name="Battilana J."/>
            <person name="Stormo K."/>
            <person name="Costa F."/>
            <person name="Tao Q."/>
            <person name="Si-Ammour A."/>
            <person name="Harkins T."/>
            <person name="Lackey A."/>
            <person name="Perbost C."/>
            <person name="Taillon B."/>
            <person name="Stella A."/>
            <person name="Solovyev V."/>
            <person name="Fawcett J.A."/>
            <person name="Sterck L."/>
            <person name="Vandepoele K."/>
            <person name="Grando S.M."/>
            <person name="Toppo S."/>
            <person name="Moser C."/>
            <person name="Lanchbury J."/>
            <person name="Bogden R."/>
            <person name="Skolnick M."/>
            <person name="Sgaramella V."/>
            <person name="Bhatnagar S.K."/>
            <person name="Fontana P."/>
            <person name="Gutin A."/>
            <person name="Van de Peer Y."/>
            <person name="Salamini F."/>
            <person name="Viola R."/>
        </authorList>
    </citation>
    <scope>NUCLEOTIDE SEQUENCE</scope>
</reference>
<dbReference type="SUPFAM" id="SSF56672">
    <property type="entry name" value="DNA/RNA polymerases"/>
    <property type="match status" value="1"/>
</dbReference>
<dbReference type="InterPro" id="IPR053134">
    <property type="entry name" value="RNA-dir_DNA_polymerase"/>
</dbReference>
<name>A5B1U3_VITVI</name>
<proteinExistence type="predicted"/>
<accession>A5B1U3</accession>
<dbReference type="Gene3D" id="3.30.70.270">
    <property type="match status" value="1"/>
</dbReference>
<evidence type="ECO:0008006" key="2">
    <source>
        <dbReference type="Google" id="ProtNLM"/>
    </source>
</evidence>
<dbReference type="PANTHER" id="PTHR24559">
    <property type="entry name" value="TRANSPOSON TY3-I GAG-POL POLYPROTEIN"/>
    <property type="match status" value="1"/>
</dbReference>
<organism evidence="1">
    <name type="scientific">Vitis vinifera</name>
    <name type="common">Grape</name>
    <dbReference type="NCBI Taxonomy" id="29760"/>
    <lineage>
        <taxon>Eukaryota</taxon>
        <taxon>Viridiplantae</taxon>
        <taxon>Streptophyta</taxon>
        <taxon>Embryophyta</taxon>
        <taxon>Tracheophyta</taxon>
        <taxon>Spermatophyta</taxon>
        <taxon>Magnoliopsida</taxon>
        <taxon>eudicotyledons</taxon>
        <taxon>Gunneridae</taxon>
        <taxon>Pentapetalae</taxon>
        <taxon>rosids</taxon>
        <taxon>Vitales</taxon>
        <taxon>Vitaceae</taxon>
        <taxon>Viteae</taxon>
        <taxon>Vitis</taxon>
    </lineage>
</organism>
<dbReference type="AlphaFoldDB" id="A5B1U3"/>
<dbReference type="InterPro" id="IPR043128">
    <property type="entry name" value="Rev_trsase/Diguanyl_cyclase"/>
</dbReference>
<dbReference type="EMBL" id="AM443666">
    <property type="protein sequence ID" value="CAN78558.1"/>
    <property type="molecule type" value="Genomic_DNA"/>
</dbReference>
<dbReference type="PANTHER" id="PTHR24559:SF431">
    <property type="entry name" value="RNA-DIRECTED DNA POLYMERASE HOMOLOG"/>
    <property type="match status" value="1"/>
</dbReference>